<comment type="caution">
    <text evidence="2">The sequence shown here is derived from an EMBL/GenBank/DDBJ whole genome shotgun (WGS) entry which is preliminary data.</text>
</comment>
<reference evidence="2" key="1">
    <citation type="submission" date="2022-07" db="EMBL/GenBank/DDBJ databases">
        <title>Draft genome sequence of Zalerion maritima ATCC 34329, a (micro)plastics degrading marine fungus.</title>
        <authorList>
            <person name="Paco A."/>
            <person name="Goncalves M.F.M."/>
            <person name="Rocha-Santos T.A.P."/>
            <person name="Alves A."/>
        </authorList>
    </citation>
    <scope>NUCLEOTIDE SEQUENCE</scope>
    <source>
        <strain evidence="2">ATCC 34329</strain>
    </source>
</reference>
<evidence type="ECO:0000313" key="2">
    <source>
        <dbReference type="EMBL" id="KAJ2895937.1"/>
    </source>
</evidence>
<feature type="compositionally biased region" description="Low complexity" evidence="1">
    <location>
        <begin position="620"/>
        <end position="638"/>
    </location>
</feature>
<feature type="compositionally biased region" description="Low complexity" evidence="1">
    <location>
        <begin position="380"/>
        <end position="391"/>
    </location>
</feature>
<evidence type="ECO:0008006" key="4">
    <source>
        <dbReference type="Google" id="ProtNLM"/>
    </source>
</evidence>
<proteinExistence type="predicted"/>
<dbReference type="PANTHER" id="PTHR43881">
    <property type="entry name" value="GAMMA-GLUTAMYLTRANSPEPTIDASE (AFU_ORTHOLOGUE AFUA_4G13580)"/>
    <property type="match status" value="1"/>
</dbReference>
<feature type="region of interest" description="Disordered" evidence="1">
    <location>
        <begin position="350"/>
        <end position="407"/>
    </location>
</feature>
<feature type="region of interest" description="Disordered" evidence="1">
    <location>
        <begin position="1"/>
        <end position="63"/>
    </location>
</feature>
<keyword evidence="3" id="KW-1185">Reference proteome</keyword>
<accession>A0AAD5RK10</accession>
<feature type="compositionally biased region" description="Pro residues" evidence="1">
    <location>
        <begin position="639"/>
        <end position="650"/>
    </location>
</feature>
<dbReference type="Pfam" id="PF01019">
    <property type="entry name" value="G_glu_transpept"/>
    <property type="match status" value="2"/>
</dbReference>
<dbReference type="Proteomes" id="UP001201980">
    <property type="component" value="Unassembled WGS sequence"/>
</dbReference>
<feature type="compositionally biased region" description="Low complexity" evidence="1">
    <location>
        <begin position="32"/>
        <end position="63"/>
    </location>
</feature>
<evidence type="ECO:0000256" key="1">
    <source>
        <dbReference type="SAM" id="MobiDB-lite"/>
    </source>
</evidence>
<dbReference type="EMBL" id="JAKWBI020000366">
    <property type="protein sequence ID" value="KAJ2895937.1"/>
    <property type="molecule type" value="Genomic_DNA"/>
</dbReference>
<dbReference type="InterPro" id="IPR029055">
    <property type="entry name" value="Ntn_hydrolases_N"/>
</dbReference>
<dbReference type="PRINTS" id="PR01210">
    <property type="entry name" value="GGTRANSPTASE"/>
</dbReference>
<evidence type="ECO:0000313" key="3">
    <source>
        <dbReference type="Proteomes" id="UP001201980"/>
    </source>
</evidence>
<dbReference type="AlphaFoldDB" id="A0AAD5RK10"/>
<name>A0AAD5RK10_9PEZI</name>
<dbReference type="InterPro" id="IPR052896">
    <property type="entry name" value="GGT-like_enzyme"/>
</dbReference>
<dbReference type="InterPro" id="IPR043137">
    <property type="entry name" value="GGT_ssub_C"/>
</dbReference>
<feature type="region of interest" description="Disordered" evidence="1">
    <location>
        <begin position="493"/>
        <end position="512"/>
    </location>
</feature>
<sequence>MSGTSQPIPPVVALSDEVQAQMQALIQERQEQQQQQEGQPQSQSQPEPGNADPPQAAATASAPEDDAIAAADGGETTFPQIPTVNPIGLSSSLSSSFQPFSTSRRSNSYSTHGMICCTQPLAALAGSKILSLGGNAADASVAVAAALNVTEPMSTGIGGDLFCLFYSAKTKAISGLNATGRSGAKMTYPAVREALGMGENDKAGNIPNDSPHAVIVPGAAAGWCDVVERFGSGKLGMAEILAPAMELAEEGFPVGEVTAYSWKKAEPLLLSTPSGRELLLRDPQTGSYRAPRPGEIFTNPTLGSTFRVLASEGKSGFYTGRIADSIISAVQDRGGFLEHEDLEYHIRPKSFSASESSGGGSSETTTPISYTFYGQGHGLSSSPSSPGSSPQDKPPPRPSKTPLTLWEHSPNSQGLIALISLGLFEEFERSGKIPHFSSPSDFLSTPYVHAIIEAIRIAFKEGAKYVGDPSPPSNAGAGAQETHSPHAAASILARRPASTPPSGGRDETRASPVLEKWARQFNPGGALGPDLPGAEVVGGSDTVYFNVADGEGNGISFVNSNFAEFGSGVVPPGTGFVLHNRGGAFGLDPRGHDCLFPRRRPYHTLIPAMATWGARPDPKGTTSQTQARTRTRTTAAPTPTEPSSPGPEPQPRTLHTLLGVKGGFVQPQGHVQVLLSTLLFGLSPQQSLDFPRVCVGPGMPDPSLKGHDALDHRTGAFGSNWVVNVEEGMPEETIEGLVRLGHQVKVCKGWERQIFGRGQVIRVVPGKPGKGKSVFVGGSDGRGDGVALPL</sequence>
<dbReference type="Gene3D" id="1.10.246.230">
    <property type="match status" value="1"/>
</dbReference>
<organism evidence="2 3">
    <name type="scientific">Zalerion maritima</name>
    <dbReference type="NCBI Taxonomy" id="339359"/>
    <lineage>
        <taxon>Eukaryota</taxon>
        <taxon>Fungi</taxon>
        <taxon>Dikarya</taxon>
        <taxon>Ascomycota</taxon>
        <taxon>Pezizomycotina</taxon>
        <taxon>Sordariomycetes</taxon>
        <taxon>Lulworthiomycetidae</taxon>
        <taxon>Lulworthiales</taxon>
        <taxon>Lulworthiaceae</taxon>
        <taxon>Zalerion</taxon>
    </lineage>
</organism>
<feature type="region of interest" description="Disordered" evidence="1">
    <location>
        <begin position="611"/>
        <end position="653"/>
    </location>
</feature>
<dbReference type="Gene3D" id="3.60.20.40">
    <property type="match status" value="1"/>
</dbReference>
<dbReference type="PANTHER" id="PTHR43881:SF1">
    <property type="entry name" value="GAMMA-GLUTAMYLTRANSPEPTIDASE (AFU_ORTHOLOGUE AFUA_4G13580)"/>
    <property type="match status" value="1"/>
</dbReference>
<dbReference type="SUPFAM" id="SSF56235">
    <property type="entry name" value="N-terminal nucleophile aminohydrolases (Ntn hydrolases)"/>
    <property type="match status" value="2"/>
</dbReference>
<protein>
    <recommendedName>
        <fullName evidence="4">Gamma-glutamyltransferase</fullName>
    </recommendedName>
</protein>
<gene>
    <name evidence="2" type="ORF">MKZ38_006019</name>
</gene>